<dbReference type="OrthoDB" id="416437at2759"/>
<evidence type="ECO:0000313" key="1">
    <source>
        <dbReference type="EnsemblMetazoa" id="Aqu2.1.20647_001"/>
    </source>
</evidence>
<protein>
    <submittedName>
        <fullName evidence="1">Uncharacterized protein</fullName>
    </submittedName>
</protein>
<reference evidence="1" key="1">
    <citation type="submission" date="2017-05" db="UniProtKB">
        <authorList>
            <consortium name="EnsemblMetazoa"/>
        </authorList>
    </citation>
    <scope>IDENTIFICATION</scope>
</reference>
<name>A0A1X7TZ05_AMPQE</name>
<dbReference type="InParanoid" id="A0A1X7TZ05"/>
<organism evidence="1">
    <name type="scientific">Amphimedon queenslandica</name>
    <name type="common">Sponge</name>
    <dbReference type="NCBI Taxonomy" id="400682"/>
    <lineage>
        <taxon>Eukaryota</taxon>
        <taxon>Metazoa</taxon>
        <taxon>Porifera</taxon>
        <taxon>Demospongiae</taxon>
        <taxon>Heteroscleromorpha</taxon>
        <taxon>Haplosclerida</taxon>
        <taxon>Niphatidae</taxon>
        <taxon>Amphimedon</taxon>
    </lineage>
</organism>
<proteinExistence type="predicted"/>
<dbReference type="AlphaFoldDB" id="A0A1X7TZ05"/>
<dbReference type="EnsemblMetazoa" id="Aqu2.1.20647_001">
    <property type="protein sequence ID" value="Aqu2.1.20647_001"/>
    <property type="gene ID" value="Aqu2.1.20647"/>
</dbReference>
<sequence length="68" mass="7879">MLECRFGYHKDLQAQTTINITEEEEPVILTACNDGMLNSFNPIQLTSWHANVDMQYIVSRNRVVQFCT</sequence>
<accession>A0A1X7TZ05</accession>